<dbReference type="Gene3D" id="3.30.70.1450">
    <property type="entry name" value="Regulator of K+ conductance, C-terminal domain"/>
    <property type="match status" value="1"/>
</dbReference>
<keyword evidence="2" id="KW-0812">Transmembrane</keyword>
<keyword evidence="6" id="KW-1185">Reference proteome</keyword>
<accession>A0A1G6INJ1</accession>
<dbReference type="RefSeq" id="WP_090794985.1">
    <property type="nucleotide sequence ID" value="NZ_FMYI01000004.1"/>
</dbReference>
<comment type="subcellular location">
    <subcellularLocation>
        <location evidence="1">Cell membrane</location>
        <topology evidence="1">Multi-pass membrane protein</topology>
    </subcellularLocation>
</comment>
<dbReference type="Proteomes" id="UP000242949">
    <property type="component" value="Unassembled WGS sequence"/>
</dbReference>
<dbReference type="EMBL" id="FMYI01000004">
    <property type="protein sequence ID" value="SDC07336.1"/>
    <property type="molecule type" value="Genomic_DNA"/>
</dbReference>
<evidence type="ECO:0000313" key="5">
    <source>
        <dbReference type="EMBL" id="SDC07336.1"/>
    </source>
</evidence>
<organism evidence="5 6">
    <name type="scientific">Pelagirhabdus alkalitolerans</name>
    <dbReference type="NCBI Taxonomy" id="1612202"/>
    <lineage>
        <taxon>Bacteria</taxon>
        <taxon>Bacillati</taxon>
        <taxon>Bacillota</taxon>
        <taxon>Bacilli</taxon>
        <taxon>Bacillales</taxon>
        <taxon>Bacillaceae</taxon>
        <taxon>Pelagirhabdus</taxon>
    </lineage>
</organism>
<dbReference type="PANTHER" id="PTHR43833">
    <property type="entry name" value="POTASSIUM CHANNEL PROTEIN 2-RELATED-RELATED"/>
    <property type="match status" value="1"/>
</dbReference>
<evidence type="ECO:0000256" key="1">
    <source>
        <dbReference type="ARBA" id="ARBA00004651"/>
    </source>
</evidence>
<dbReference type="SUPFAM" id="SSF51735">
    <property type="entry name" value="NAD(P)-binding Rossmann-fold domains"/>
    <property type="match status" value="1"/>
</dbReference>
<dbReference type="GO" id="GO:0005886">
    <property type="term" value="C:plasma membrane"/>
    <property type="evidence" value="ECO:0007669"/>
    <property type="project" value="UniProtKB-SubCell"/>
</dbReference>
<dbReference type="GO" id="GO:0008324">
    <property type="term" value="F:monoatomic cation transmembrane transporter activity"/>
    <property type="evidence" value="ECO:0007669"/>
    <property type="project" value="InterPro"/>
</dbReference>
<dbReference type="GO" id="GO:0006813">
    <property type="term" value="P:potassium ion transport"/>
    <property type="evidence" value="ECO:0007669"/>
    <property type="project" value="InterPro"/>
</dbReference>
<evidence type="ECO:0000259" key="3">
    <source>
        <dbReference type="PROSITE" id="PS51201"/>
    </source>
</evidence>
<protein>
    <submittedName>
        <fullName evidence="5">Voltage-gated potassium channel</fullName>
    </submittedName>
</protein>
<dbReference type="SUPFAM" id="SSF116726">
    <property type="entry name" value="TrkA C-terminal domain-like"/>
    <property type="match status" value="1"/>
</dbReference>
<dbReference type="InterPro" id="IPR003148">
    <property type="entry name" value="RCK_N"/>
</dbReference>
<dbReference type="AlphaFoldDB" id="A0A1G6INJ1"/>
<dbReference type="STRING" id="1612202.SAMN05421734_10474"/>
<dbReference type="Gene3D" id="3.40.50.720">
    <property type="entry name" value="NAD(P)-binding Rossmann-like Domain"/>
    <property type="match status" value="1"/>
</dbReference>
<dbReference type="InterPro" id="IPR013099">
    <property type="entry name" value="K_chnl_dom"/>
</dbReference>
<feature type="domain" description="RCK N-terminal" evidence="3">
    <location>
        <begin position="107"/>
        <end position="224"/>
    </location>
</feature>
<dbReference type="OrthoDB" id="9785285at2"/>
<dbReference type="InterPro" id="IPR006037">
    <property type="entry name" value="RCK_C"/>
</dbReference>
<dbReference type="Pfam" id="PF02254">
    <property type="entry name" value="TrkA_N"/>
    <property type="match status" value="1"/>
</dbReference>
<keyword evidence="2" id="KW-0472">Membrane</keyword>
<dbReference type="Gene3D" id="1.10.287.70">
    <property type="match status" value="1"/>
</dbReference>
<keyword evidence="2" id="KW-1133">Transmembrane helix</keyword>
<keyword evidence="5" id="KW-0813">Transport</keyword>
<name>A0A1G6INJ1_9BACI</name>
<dbReference type="PROSITE" id="PS51201">
    <property type="entry name" value="RCK_N"/>
    <property type="match status" value="1"/>
</dbReference>
<dbReference type="PROSITE" id="PS51202">
    <property type="entry name" value="RCK_C"/>
    <property type="match status" value="1"/>
</dbReference>
<feature type="domain" description="RCK C-terminal" evidence="4">
    <location>
        <begin position="246"/>
        <end position="332"/>
    </location>
</feature>
<keyword evidence="5" id="KW-0407">Ion channel</keyword>
<dbReference type="InterPro" id="IPR036291">
    <property type="entry name" value="NAD(P)-bd_dom_sf"/>
</dbReference>
<dbReference type="Pfam" id="PF02080">
    <property type="entry name" value="TrkA_C"/>
    <property type="match status" value="1"/>
</dbReference>
<proteinExistence type="predicted"/>
<feature type="transmembrane region" description="Helical" evidence="2">
    <location>
        <begin position="7"/>
        <end position="28"/>
    </location>
</feature>
<keyword evidence="5" id="KW-0406">Ion transport</keyword>
<reference evidence="6" key="1">
    <citation type="submission" date="2016-09" db="EMBL/GenBank/DDBJ databases">
        <authorList>
            <person name="Varghese N."/>
            <person name="Submissions S."/>
        </authorList>
    </citation>
    <scope>NUCLEOTIDE SEQUENCE [LARGE SCALE GENOMIC DNA]</scope>
    <source>
        <strain evidence="6">S5</strain>
    </source>
</reference>
<evidence type="ECO:0000313" key="6">
    <source>
        <dbReference type="Proteomes" id="UP000242949"/>
    </source>
</evidence>
<gene>
    <name evidence="5" type="ORF">SAMN05421734_10474</name>
</gene>
<sequence>MKNKRKVIILFVMLTFIVLLGTTSYWILLDISLLDSLYMTIITISTVGYGEVVDLTPEAQIFTMILIFLGIGVIGYAASTIVSYFLEGNIRAFWRDKKMNEAIKNLKNHYIVCGAGETGRHVINSLKKEAIDFVIIECDQTRVEALKEEKLLVLKGDATDESILQEANIESAKGLVTTLSTDANNLYTVLTAREINRQLLIIARAITDTSHEKLIRAGADKTVSPNEIGGHRMASMLLKPSVMAFLDTITHSGSLNLNLNEITVSAESSLCGEMIKDVEIFKSSEGMLIAIKSKGTDDISFNPADNYIIRPQDVLIFLGEEEDLLALNEKVN</sequence>
<dbReference type="PANTHER" id="PTHR43833:SF9">
    <property type="entry name" value="POTASSIUM CHANNEL PROTEIN YUGO-RELATED"/>
    <property type="match status" value="1"/>
</dbReference>
<evidence type="ECO:0000259" key="4">
    <source>
        <dbReference type="PROSITE" id="PS51202"/>
    </source>
</evidence>
<evidence type="ECO:0000256" key="2">
    <source>
        <dbReference type="SAM" id="Phobius"/>
    </source>
</evidence>
<dbReference type="InterPro" id="IPR036721">
    <property type="entry name" value="RCK_C_sf"/>
</dbReference>
<feature type="transmembrane region" description="Helical" evidence="2">
    <location>
        <begin position="61"/>
        <end position="86"/>
    </location>
</feature>
<dbReference type="Pfam" id="PF07885">
    <property type="entry name" value="Ion_trans_2"/>
    <property type="match status" value="1"/>
</dbReference>
<dbReference type="InterPro" id="IPR050721">
    <property type="entry name" value="Trk_Ktr_HKT_K-transport"/>
</dbReference>
<dbReference type="SUPFAM" id="SSF81324">
    <property type="entry name" value="Voltage-gated potassium channels"/>
    <property type="match status" value="1"/>
</dbReference>